<feature type="transmembrane region" description="Helical" evidence="6">
    <location>
        <begin position="50"/>
        <end position="69"/>
    </location>
</feature>
<dbReference type="OrthoDB" id="5296287at2759"/>
<evidence type="ECO:0000256" key="1">
    <source>
        <dbReference type="ARBA" id="ARBA00004141"/>
    </source>
</evidence>
<keyword evidence="5 6" id="KW-0472">Membrane</keyword>
<dbReference type="InterPro" id="IPR011701">
    <property type="entry name" value="MFS"/>
</dbReference>
<gene>
    <name evidence="8" type="ORF">IFR04_015581</name>
</gene>
<evidence type="ECO:0000313" key="8">
    <source>
        <dbReference type="EMBL" id="KAG4411276.1"/>
    </source>
</evidence>
<evidence type="ECO:0000256" key="3">
    <source>
        <dbReference type="ARBA" id="ARBA00022692"/>
    </source>
</evidence>
<dbReference type="EMBL" id="JAFJYH010000497">
    <property type="protein sequence ID" value="KAG4411276.1"/>
    <property type="molecule type" value="Genomic_DNA"/>
</dbReference>
<feature type="transmembrane region" description="Helical" evidence="6">
    <location>
        <begin position="75"/>
        <end position="94"/>
    </location>
</feature>
<dbReference type="GO" id="GO:0016020">
    <property type="term" value="C:membrane"/>
    <property type="evidence" value="ECO:0007669"/>
    <property type="project" value="UniProtKB-SubCell"/>
</dbReference>
<feature type="transmembrane region" description="Helical" evidence="6">
    <location>
        <begin position="20"/>
        <end position="38"/>
    </location>
</feature>
<feature type="transmembrane region" description="Helical" evidence="6">
    <location>
        <begin position="106"/>
        <end position="124"/>
    </location>
</feature>
<keyword evidence="9" id="KW-1185">Reference proteome</keyword>
<reference evidence="8" key="1">
    <citation type="submission" date="2021-02" db="EMBL/GenBank/DDBJ databases">
        <title>Genome sequence Cadophora malorum strain M34.</title>
        <authorList>
            <person name="Stefanovic E."/>
            <person name="Vu D."/>
            <person name="Scully C."/>
            <person name="Dijksterhuis J."/>
            <person name="Roader J."/>
            <person name="Houbraken J."/>
        </authorList>
    </citation>
    <scope>NUCLEOTIDE SEQUENCE</scope>
    <source>
        <strain evidence="8">M34</strain>
    </source>
</reference>
<dbReference type="Proteomes" id="UP000664132">
    <property type="component" value="Unassembled WGS sequence"/>
</dbReference>
<evidence type="ECO:0000256" key="4">
    <source>
        <dbReference type="ARBA" id="ARBA00022989"/>
    </source>
</evidence>
<dbReference type="PANTHER" id="PTHR23502:SF68">
    <property type="entry name" value="MULTIDRUG TRANSPORTER, PUTATIVE (AFU_ORTHOLOGUE AFUA_3G01120)-RELATED"/>
    <property type="match status" value="1"/>
</dbReference>
<dbReference type="PROSITE" id="PS50850">
    <property type="entry name" value="MFS"/>
    <property type="match status" value="1"/>
</dbReference>
<comment type="similarity">
    <text evidence="2">Belongs to the major facilitator superfamily.</text>
</comment>
<comment type="caution">
    <text evidence="8">The sequence shown here is derived from an EMBL/GenBank/DDBJ whole genome shotgun (WGS) entry which is preliminary data.</text>
</comment>
<dbReference type="Gene3D" id="1.20.1720.10">
    <property type="entry name" value="Multidrug resistance protein D"/>
    <property type="match status" value="1"/>
</dbReference>
<feature type="domain" description="Major facilitator superfamily (MFS) profile" evidence="7">
    <location>
        <begin position="1"/>
        <end position="175"/>
    </location>
</feature>
<proteinExistence type="inferred from homology"/>
<dbReference type="PANTHER" id="PTHR23502">
    <property type="entry name" value="MAJOR FACILITATOR SUPERFAMILY"/>
    <property type="match status" value="1"/>
</dbReference>
<evidence type="ECO:0000256" key="6">
    <source>
        <dbReference type="SAM" id="Phobius"/>
    </source>
</evidence>
<organism evidence="8 9">
    <name type="scientific">Cadophora malorum</name>
    <dbReference type="NCBI Taxonomy" id="108018"/>
    <lineage>
        <taxon>Eukaryota</taxon>
        <taxon>Fungi</taxon>
        <taxon>Dikarya</taxon>
        <taxon>Ascomycota</taxon>
        <taxon>Pezizomycotina</taxon>
        <taxon>Leotiomycetes</taxon>
        <taxon>Helotiales</taxon>
        <taxon>Ploettnerulaceae</taxon>
        <taxon>Cadophora</taxon>
    </lineage>
</organism>
<evidence type="ECO:0000256" key="2">
    <source>
        <dbReference type="ARBA" id="ARBA00008335"/>
    </source>
</evidence>
<evidence type="ECO:0000256" key="5">
    <source>
        <dbReference type="ARBA" id="ARBA00023136"/>
    </source>
</evidence>
<feature type="transmembrane region" description="Helical" evidence="6">
    <location>
        <begin position="130"/>
        <end position="150"/>
    </location>
</feature>
<keyword evidence="4 6" id="KW-1133">Transmembrane helix</keyword>
<keyword evidence="3 6" id="KW-0812">Transmembrane</keyword>
<dbReference type="SUPFAM" id="SSF103473">
    <property type="entry name" value="MFS general substrate transporter"/>
    <property type="match status" value="1"/>
</dbReference>
<comment type="subcellular location">
    <subcellularLocation>
        <location evidence="1">Membrane</location>
        <topology evidence="1">Multi-pass membrane protein</topology>
    </subcellularLocation>
</comment>
<evidence type="ECO:0000259" key="7">
    <source>
        <dbReference type="PROSITE" id="PS50850"/>
    </source>
</evidence>
<sequence>MIAPSTESVMHTFSSTSTTLVSFTASSYLGYAFGPLVLAPLSEIHGRLPIYHICNILFLIFNITCAVSPNLGALIVFRLFAGIAGSCPVTIGAGSIADIVVREKRGGAMAAWMLGPLAGGYLTEATSWRWSFWVSAIAGGILTILIFLLVSESYPPLLLAKKTTHLIKSTGNPNV</sequence>
<dbReference type="GO" id="GO:0022857">
    <property type="term" value="F:transmembrane transporter activity"/>
    <property type="evidence" value="ECO:0007669"/>
    <property type="project" value="InterPro"/>
</dbReference>
<name>A0A8H7T2W7_9HELO</name>
<accession>A0A8H7T2W7</accession>
<protein>
    <recommendedName>
        <fullName evidence="7">Major facilitator superfamily (MFS) profile domain-containing protein</fullName>
    </recommendedName>
</protein>
<dbReference type="AlphaFoldDB" id="A0A8H7T2W7"/>
<dbReference type="InterPro" id="IPR036259">
    <property type="entry name" value="MFS_trans_sf"/>
</dbReference>
<dbReference type="Pfam" id="PF07690">
    <property type="entry name" value="MFS_1"/>
    <property type="match status" value="1"/>
</dbReference>
<feature type="non-terminal residue" evidence="8">
    <location>
        <position position="1"/>
    </location>
</feature>
<dbReference type="InterPro" id="IPR020846">
    <property type="entry name" value="MFS_dom"/>
</dbReference>
<evidence type="ECO:0000313" key="9">
    <source>
        <dbReference type="Proteomes" id="UP000664132"/>
    </source>
</evidence>